<dbReference type="InterPro" id="IPR010982">
    <property type="entry name" value="Lambda_DNA-bd_dom_sf"/>
</dbReference>
<dbReference type="Pfam" id="PF13560">
    <property type="entry name" value="HTH_31"/>
    <property type="match status" value="1"/>
</dbReference>
<dbReference type="SMART" id="SM00530">
    <property type="entry name" value="HTH_XRE"/>
    <property type="match status" value="1"/>
</dbReference>
<sequence>MSGIDLAEYIQERMDALNLSVTAAAERSGVSRQTWHKLMRADIQEAKLSTLMRVARTLDTPAPHLLNLYFYSGRKRVHAYEMSTNHFV</sequence>
<feature type="domain" description="HTH cro/C1-type" evidence="1">
    <location>
        <begin position="10"/>
        <end position="65"/>
    </location>
</feature>
<dbReference type="EMBL" id="FUYB01000023">
    <property type="protein sequence ID" value="SKA92892.1"/>
    <property type="molecule type" value="Genomic_DNA"/>
</dbReference>
<evidence type="ECO:0000259" key="1">
    <source>
        <dbReference type="PROSITE" id="PS50943"/>
    </source>
</evidence>
<dbReference type="GO" id="GO:0003677">
    <property type="term" value="F:DNA binding"/>
    <property type="evidence" value="ECO:0007669"/>
    <property type="project" value="InterPro"/>
</dbReference>
<gene>
    <name evidence="2" type="ORF">SAMN02745130_03440</name>
</gene>
<dbReference type="CDD" id="cd00093">
    <property type="entry name" value="HTH_XRE"/>
    <property type="match status" value="1"/>
</dbReference>
<dbReference type="SUPFAM" id="SSF47413">
    <property type="entry name" value="lambda repressor-like DNA-binding domains"/>
    <property type="match status" value="1"/>
</dbReference>
<accession>A0A1T4XTL5</accession>
<name>A0A1T4XTL5_9GAMM</name>
<proteinExistence type="predicted"/>
<keyword evidence="3" id="KW-1185">Reference proteome</keyword>
<dbReference type="Proteomes" id="UP000190460">
    <property type="component" value="Unassembled WGS sequence"/>
</dbReference>
<dbReference type="InterPro" id="IPR001387">
    <property type="entry name" value="Cro/C1-type_HTH"/>
</dbReference>
<protein>
    <submittedName>
        <fullName evidence="2">Helix-turn-helix domain-containing protein</fullName>
    </submittedName>
</protein>
<dbReference type="RefSeq" id="WP_159448669.1">
    <property type="nucleotide sequence ID" value="NZ_FUYB01000023.1"/>
</dbReference>
<dbReference type="STRING" id="92487.SAMN02745130_03440"/>
<dbReference type="Gene3D" id="1.10.260.40">
    <property type="entry name" value="lambda repressor-like DNA-binding domains"/>
    <property type="match status" value="1"/>
</dbReference>
<dbReference type="OrthoDB" id="5625761at2"/>
<dbReference type="AlphaFoldDB" id="A0A1T4XTL5"/>
<evidence type="ECO:0000313" key="3">
    <source>
        <dbReference type="Proteomes" id="UP000190460"/>
    </source>
</evidence>
<reference evidence="2 3" key="1">
    <citation type="submission" date="2017-02" db="EMBL/GenBank/DDBJ databases">
        <authorList>
            <person name="Peterson S.W."/>
        </authorList>
    </citation>
    <scope>NUCLEOTIDE SEQUENCE [LARGE SCALE GENOMIC DNA]</scope>
    <source>
        <strain evidence="2 3">ATCC 49788</strain>
    </source>
</reference>
<organism evidence="2 3">
    <name type="scientific">Thiothrix eikelboomii</name>
    <dbReference type="NCBI Taxonomy" id="92487"/>
    <lineage>
        <taxon>Bacteria</taxon>
        <taxon>Pseudomonadati</taxon>
        <taxon>Pseudomonadota</taxon>
        <taxon>Gammaproteobacteria</taxon>
        <taxon>Thiotrichales</taxon>
        <taxon>Thiotrichaceae</taxon>
        <taxon>Thiothrix</taxon>
    </lineage>
</organism>
<evidence type="ECO:0000313" key="2">
    <source>
        <dbReference type="EMBL" id="SKA92892.1"/>
    </source>
</evidence>
<dbReference type="PROSITE" id="PS50943">
    <property type="entry name" value="HTH_CROC1"/>
    <property type="match status" value="1"/>
</dbReference>